<reference evidence="1 2" key="1">
    <citation type="submission" date="2020-11" db="EMBL/GenBank/DDBJ databases">
        <title>WGS of Herminiimonas contaminans strain Marseille-Q4544 isolated from planarians Schmidtea mediterranea.</title>
        <authorList>
            <person name="Kangale L."/>
        </authorList>
    </citation>
    <scope>NUCLEOTIDE SEQUENCE [LARGE SCALE GENOMIC DNA]</scope>
    <source>
        <strain evidence="1 2">Marseille-Q4544</strain>
    </source>
</reference>
<dbReference type="RefSeq" id="WP_175624957.1">
    <property type="nucleotide sequence ID" value="NZ_JADOEL010000001.1"/>
</dbReference>
<sequence length="80" mass="8711">MKLLLWAGVIVAVIWILRSKKSNKAEPPKAQTRPPAATGETETMLSCAHCGTHFPASEAVLGTSSLAFCSDEHRRQHLAR</sequence>
<proteinExistence type="predicted"/>
<evidence type="ECO:0008006" key="3">
    <source>
        <dbReference type="Google" id="ProtNLM"/>
    </source>
</evidence>
<dbReference type="Proteomes" id="UP000657372">
    <property type="component" value="Unassembled WGS sequence"/>
</dbReference>
<organism evidence="1 2">
    <name type="scientific">Herminiimonas contaminans</name>
    <dbReference type="NCBI Taxonomy" id="1111140"/>
    <lineage>
        <taxon>Bacteria</taxon>
        <taxon>Pseudomonadati</taxon>
        <taxon>Pseudomonadota</taxon>
        <taxon>Betaproteobacteria</taxon>
        <taxon>Burkholderiales</taxon>
        <taxon>Oxalobacteraceae</taxon>
        <taxon>Herminiimonas</taxon>
    </lineage>
</organism>
<dbReference type="NCBIfam" id="NF041023">
    <property type="entry name" value="PP0621_fam"/>
    <property type="match status" value="1"/>
</dbReference>
<evidence type="ECO:0000313" key="1">
    <source>
        <dbReference type="EMBL" id="MBF8176395.1"/>
    </source>
</evidence>
<comment type="caution">
    <text evidence="1">The sequence shown here is derived from an EMBL/GenBank/DDBJ whole genome shotgun (WGS) entry which is preliminary data.</text>
</comment>
<dbReference type="InterPro" id="IPR049708">
    <property type="entry name" value="PP0621-like"/>
</dbReference>
<protein>
    <recommendedName>
        <fullName evidence="3">Deaminase</fullName>
    </recommendedName>
</protein>
<name>A0ABS0ENF9_9BURK</name>
<dbReference type="EMBL" id="JADOEL010000001">
    <property type="protein sequence ID" value="MBF8176395.1"/>
    <property type="molecule type" value="Genomic_DNA"/>
</dbReference>
<evidence type="ECO:0000313" key="2">
    <source>
        <dbReference type="Proteomes" id="UP000657372"/>
    </source>
</evidence>
<keyword evidence="2" id="KW-1185">Reference proteome</keyword>
<gene>
    <name evidence="1" type="ORF">IXC47_01720</name>
</gene>
<accession>A0ABS0ENF9</accession>